<protein>
    <submittedName>
        <fullName evidence="1">Uncharacterized protein</fullName>
    </submittedName>
</protein>
<evidence type="ECO:0000313" key="1">
    <source>
        <dbReference type="EMBL" id="QCD96741.1"/>
    </source>
</evidence>
<keyword evidence="2" id="KW-1185">Reference proteome</keyword>
<dbReference type="AlphaFoldDB" id="A0A4D6M8M4"/>
<sequence length="164" mass="19172">MALERHRKTVAAEEGIRMVENFMPRRRSVVRHKQWKELRVEDSVRVQEKTQGRFGVVKTSRIRVKSEKSRDEYPPGGASVFALAVDLRSWGYWNGRTRVEILGFMVGTDLRTVQQPGYFPGFWYAAWRRLAYRKVMTGAMACKSVSYTHLSQREHETYERELGA</sequence>
<proteinExistence type="predicted"/>
<name>A0A4D6M8M4_VIGUN</name>
<dbReference type="Proteomes" id="UP000501690">
    <property type="component" value="Linkage Group LG6"/>
</dbReference>
<organism evidence="1 2">
    <name type="scientific">Vigna unguiculata</name>
    <name type="common">Cowpea</name>
    <dbReference type="NCBI Taxonomy" id="3917"/>
    <lineage>
        <taxon>Eukaryota</taxon>
        <taxon>Viridiplantae</taxon>
        <taxon>Streptophyta</taxon>
        <taxon>Embryophyta</taxon>
        <taxon>Tracheophyta</taxon>
        <taxon>Spermatophyta</taxon>
        <taxon>Magnoliopsida</taxon>
        <taxon>eudicotyledons</taxon>
        <taxon>Gunneridae</taxon>
        <taxon>Pentapetalae</taxon>
        <taxon>rosids</taxon>
        <taxon>fabids</taxon>
        <taxon>Fabales</taxon>
        <taxon>Fabaceae</taxon>
        <taxon>Papilionoideae</taxon>
        <taxon>50 kb inversion clade</taxon>
        <taxon>NPAAA clade</taxon>
        <taxon>indigoferoid/millettioid clade</taxon>
        <taxon>Phaseoleae</taxon>
        <taxon>Vigna</taxon>
    </lineage>
</organism>
<dbReference type="EMBL" id="CP039350">
    <property type="protein sequence ID" value="QCD96741.1"/>
    <property type="molecule type" value="Genomic_DNA"/>
</dbReference>
<accession>A0A4D6M8M4</accession>
<gene>
    <name evidence="1" type="ORF">DEO72_LG6g1450</name>
</gene>
<evidence type="ECO:0000313" key="2">
    <source>
        <dbReference type="Proteomes" id="UP000501690"/>
    </source>
</evidence>
<reference evidence="1 2" key="1">
    <citation type="submission" date="2019-04" db="EMBL/GenBank/DDBJ databases">
        <title>An improved genome assembly and genetic linkage map for asparagus bean, Vigna unguiculata ssp. sesquipedialis.</title>
        <authorList>
            <person name="Xia Q."/>
            <person name="Zhang R."/>
            <person name="Dong Y."/>
        </authorList>
    </citation>
    <scope>NUCLEOTIDE SEQUENCE [LARGE SCALE GENOMIC DNA]</scope>
    <source>
        <tissue evidence="1">Leaf</tissue>
    </source>
</reference>